<name>A0A3A1V5H8_9BACL</name>
<evidence type="ECO:0000256" key="5">
    <source>
        <dbReference type="ARBA" id="ARBA00023004"/>
    </source>
</evidence>
<dbReference type="Proteomes" id="UP000266482">
    <property type="component" value="Unassembled WGS sequence"/>
</dbReference>
<dbReference type="AlphaFoldDB" id="A0A3A1V5H8"/>
<comment type="caution">
    <text evidence="8">The sequence shown here is derived from an EMBL/GenBank/DDBJ whole genome shotgun (WGS) entry which is preliminary data.</text>
</comment>
<dbReference type="SUPFAM" id="SSF48264">
    <property type="entry name" value="Cytochrome P450"/>
    <property type="match status" value="1"/>
</dbReference>
<dbReference type="Gene3D" id="1.10.630.10">
    <property type="entry name" value="Cytochrome P450"/>
    <property type="match status" value="1"/>
</dbReference>
<dbReference type="GO" id="GO:0004497">
    <property type="term" value="F:monooxygenase activity"/>
    <property type="evidence" value="ECO:0007669"/>
    <property type="project" value="UniProtKB-KW"/>
</dbReference>
<comment type="similarity">
    <text evidence="1 7">Belongs to the cytochrome P450 family.</text>
</comment>
<evidence type="ECO:0000256" key="6">
    <source>
        <dbReference type="ARBA" id="ARBA00023033"/>
    </source>
</evidence>
<dbReference type="RefSeq" id="WP_119598629.1">
    <property type="nucleotide sequence ID" value="NZ_QXQA01000003.1"/>
</dbReference>
<dbReference type="Pfam" id="PF00067">
    <property type="entry name" value="p450"/>
    <property type="match status" value="1"/>
</dbReference>
<evidence type="ECO:0000256" key="7">
    <source>
        <dbReference type="RuleBase" id="RU000461"/>
    </source>
</evidence>
<keyword evidence="6 7" id="KW-0503">Monooxygenase</keyword>
<evidence type="ECO:0000256" key="3">
    <source>
        <dbReference type="ARBA" id="ARBA00022723"/>
    </source>
</evidence>
<accession>A0A3A1V5H8</accession>
<dbReference type="GO" id="GO:0005506">
    <property type="term" value="F:iron ion binding"/>
    <property type="evidence" value="ECO:0007669"/>
    <property type="project" value="InterPro"/>
</dbReference>
<dbReference type="PANTHER" id="PTHR46696:SF1">
    <property type="entry name" value="CYTOCHROME P450 YJIB-RELATED"/>
    <property type="match status" value="1"/>
</dbReference>
<dbReference type="InterPro" id="IPR002397">
    <property type="entry name" value="Cyt_P450_B"/>
</dbReference>
<evidence type="ECO:0000256" key="4">
    <source>
        <dbReference type="ARBA" id="ARBA00023002"/>
    </source>
</evidence>
<dbReference type="InterPro" id="IPR001128">
    <property type="entry name" value="Cyt_P450"/>
</dbReference>
<dbReference type="PANTHER" id="PTHR46696">
    <property type="entry name" value="P450, PUTATIVE (EUROFUNG)-RELATED"/>
    <property type="match status" value="1"/>
</dbReference>
<proteinExistence type="inferred from homology"/>
<reference evidence="8 9" key="1">
    <citation type="submission" date="2018-09" db="EMBL/GenBank/DDBJ databases">
        <title>Paenibacillus aracenensis nov. sp. isolated from a cave in southern Spain.</title>
        <authorList>
            <person name="Jurado V."/>
            <person name="Gutierrez-Patricio S."/>
            <person name="Gonzalez-Pimentel J.L."/>
            <person name="Miller A.Z."/>
            <person name="Laiz L."/>
            <person name="Saiz-Jimenez C."/>
        </authorList>
    </citation>
    <scope>NUCLEOTIDE SEQUENCE [LARGE SCALE GENOMIC DNA]</scope>
    <source>
        <strain evidence="8 9">DSM 22867</strain>
    </source>
</reference>
<evidence type="ECO:0000313" key="8">
    <source>
        <dbReference type="EMBL" id="RIX53883.1"/>
    </source>
</evidence>
<evidence type="ECO:0000256" key="1">
    <source>
        <dbReference type="ARBA" id="ARBA00010617"/>
    </source>
</evidence>
<keyword evidence="9" id="KW-1185">Reference proteome</keyword>
<organism evidence="8 9">
    <name type="scientific">Paenibacillus nanensis</name>
    <dbReference type="NCBI Taxonomy" id="393251"/>
    <lineage>
        <taxon>Bacteria</taxon>
        <taxon>Bacillati</taxon>
        <taxon>Bacillota</taxon>
        <taxon>Bacilli</taxon>
        <taxon>Bacillales</taxon>
        <taxon>Paenibacillaceae</taxon>
        <taxon>Paenibacillus</taxon>
    </lineage>
</organism>
<dbReference type="GO" id="GO:0020037">
    <property type="term" value="F:heme binding"/>
    <property type="evidence" value="ECO:0007669"/>
    <property type="project" value="InterPro"/>
</dbReference>
<keyword evidence="3 7" id="KW-0479">Metal-binding</keyword>
<dbReference type="PRINTS" id="PR00359">
    <property type="entry name" value="BP450"/>
</dbReference>
<evidence type="ECO:0000256" key="2">
    <source>
        <dbReference type="ARBA" id="ARBA00022617"/>
    </source>
</evidence>
<gene>
    <name evidence="8" type="ORF">D3P08_06385</name>
</gene>
<keyword evidence="5 7" id="KW-0408">Iron</keyword>
<dbReference type="PROSITE" id="PS00086">
    <property type="entry name" value="CYTOCHROME_P450"/>
    <property type="match status" value="1"/>
</dbReference>
<dbReference type="InterPro" id="IPR036396">
    <property type="entry name" value="Cyt_P450_sf"/>
</dbReference>
<keyword evidence="4 7" id="KW-0560">Oxidoreductase</keyword>
<dbReference type="CDD" id="cd11032">
    <property type="entry name" value="P450_EryK-like"/>
    <property type="match status" value="1"/>
</dbReference>
<dbReference type="OrthoDB" id="9801155at2"/>
<dbReference type="EMBL" id="QXQA01000003">
    <property type="protein sequence ID" value="RIX53883.1"/>
    <property type="molecule type" value="Genomic_DNA"/>
</dbReference>
<protein>
    <submittedName>
        <fullName evidence="8">Cytochrome P450</fullName>
    </submittedName>
</protein>
<dbReference type="FunFam" id="1.10.630.10:FF:000018">
    <property type="entry name" value="Cytochrome P450 monooxygenase"/>
    <property type="match status" value="1"/>
</dbReference>
<dbReference type="InterPro" id="IPR017972">
    <property type="entry name" value="Cyt_P450_CS"/>
</dbReference>
<keyword evidence="2 7" id="KW-0349">Heme</keyword>
<dbReference type="GO" id="GO:0016705">
    <property type="term" value="F:oxidoreductase activity, acting on paired donors, with incorporation or reduction of molecular oxygen"/>
    <property type="evidence" value="ECO:0007669"/>
    <property type="project" value="InterPro"/>
</dbReference>
<evidence type="ECO:0000313" key="9">
    <source>
        <dbReference type="Proteomes" id="UP000266482"/>
    </source>
</evidence>
<sequence length="391" mass="43853">MTSSIEMQLNPYPWYAQMQAANPVVFSPSHDAYLVFGYEEVRQVFRDYQTFSSAVYHGLSEKLADAFENQLQGIDPPRHTKLRALVSHAFTQREIAELEPNFRAIAEQLADEMMKRQDPDFVRDFAVPYPIAVIAEMIGIPEEDLERFKYWSDVIVEISHRLLTGAEELPEHGNIFLEMSSYFEALIVERRRNPKNDLASRLAVAEIEGARLSDFDAANFCLILLVAGNETTTNLLANAVRTFAEHPDQWQLLRSNPSLVPQAIEEVLRFRAPVQLMMRVATQDAVVGGTTIEAGKRVILFMGAANRDPKKFDDPDTFTITRTASPHTSFGHGIHTCLGAPLARLESAIALEVLLQRVEQIRIAPTGDALQPLTAFNLLGLKRLALDFSNG</sequence>